<dbReference type="Proteomes" id="UP000294820">
    <property type="component" value="Chromosome 1"/>
</dbReference>
<evidence type="ECO:0000313" key="3">
    <source>
        <dbReference type="Proteomes" id="UP000294820"/>
    </source>
</evidence>
<proteinExistence type="predicted"/>
<protein>
    <submittedName>
        <fullName evidence="2">FIG01200701: possible membrane protein. AsmA family</fullName>
    </submittedName>
</protein>
<feature type="region of interest" description="Disordered" evidence="1">
    <location>
        <begin position="542"/>
        <end position="593"/>
    </location>
</feature>
<gene>
    <name evidence="2" type="primary">yicH</name>
    <name evidence="2" type="ORF">DAQ1742_00035</name>
</gene>
<organism evidence="2 3">
    <name type="scientific">Dickeya aquatica</name>
    <dbReference type="NCBI Taxonomy" id="1401087"/>
    <lineage>
        <taxon>Bacteria</taxon>
        <taxon>Pseudomonadati</taxon>
        <taxon>Pseudomonadota</taxon>
        <taxon>Gammaproteobacteria</taxon>
        <taxon>Enterobacterales</taxon>
        <taxon>Pectobacteriaceae</taxon>
        <taxon>Dickeya</taxon>
    </lineage>
</organism>
<accession>A0A375A583</accession>
<evidence type="ECO:0000256" key="1">
    <source>
        <dbReference type="SAM" id="MobiDB-lite"/>
    </source>
</evidence>
<feature type="compositionally biased region" description="Polar residues" evidence="1">
    <location>
        <begin position="542"/>
        <end position="561"/>
    </location>
</feature>
<dbReference type="EMBL" id="LT615367">
    <property type="protein sequence ID" value="SLM61180.1"/>
    <property type="molecule type" value="Genomic_DNA"/>
</dbReference>
<reference evidence="2 3" key="1">
    <citation type="submission" date="2016-09" db="EMBL/GenBank/DDBJ databases">
        <authorList>
            <person name="Reverchon S."/>
            <person name="Nasser W."/>
            <person name="Leonard S."/>
            <person name="Brochier C."/>
            <person name="Duprey A."/>
        </authorList>
    </citation>
    <scope>NUCLEOTIDE SEQUENCE [LARGE SCALE GENOMIC DNA]</scope>
    <source>
        <strain evidence="2 3">174/2</strain>
    </source>
</reference>
<dbReference type="AlphaFoldDB" id="A0A375A583"/>
<dbReference type="RefSeq" id="WP_035345267.1">
    <property type="nucleotide sequence ID" value="NZ_LT615367.1"/>
</dbReference>
<sequence length="593" mass="65158">MKLIGKLILTLLLLVLLVVIVLYVLAQTQWGAKQITQWVNQRAEYQVSFKKMVHDWSSPGQITLQDISFSHKNQPVTLVAKNIVVGFSVRQITDPRHFSSLILEGGTLNLAQTGFTLPIEADRLQLKNMALQGQDGDWRLQGEQVTGGITPWQPEQGALLGKKAAFQLSAQSLTLNDLPASKVLVQGQFNGQQLMLENFGADVARGELTGNASRAADGSWLVNTLRLSNVRLQTQQSITDFWQPVTHLPAVTINRFDLIDARIEGLNWALTDLDVTLQNVTFRQNDWQSDDGSLSFNATDIVNGNMHFVDPIVSLDLSKQGVNVKQFSTRWEGGLLRTSGNWLRSNHRLTLDELVVAGMEYTLPGDWRQRWMQTLPDWLTEVEIKKFSANHNLLIDITPEFPFQLTALDGSGNNLLLARNHQWGIWQGSLTLNASDATFNKVDVRRPSVALSANDNQITLTDLSAFTKSGLLEAKAVISQQPSRLFTLDLNGKAVAFDVLTRWGWPQPATAPAGNTNLQLHLNGRLDATSPLKPTLGGTLQGIDSNGRTFNQNMHQGSVNDTAPTAVTPTAAPEAASPVPLPEPAAATLPSTL</sequence>
<name>A0A375A583_9GAMM</name>
<dbReference type="KEGG" id="daq:DAQ1742_00035"/>
<feature type="compositionally biased region" description="Low complexity" evidence="1">
    <location>
        <begin position="562"/>
        <end position="578"/>
    </location>
</feature>
<keyword evidence="3" id="KW-1185">Reference proteome</keyword>
<evidence type="ECO:0000313" key="2">
    <source>
        <dbReference type="EMBL" id="SLM61180.1"/>
    </source>
</evidence>